<keyword evidence="5" id="KW-0945">Host-virus interaction</keyword>
<organism evidence="16 17">
    <name type="scientific">Hirundo rustica rustica</name>
    <dbReference type="NCBI Taxonomy" id="333673"/>
    <lineage>
        <taxon>Eukaryota</taxon>
        <taxon>Metazoa</taxon>
        <taxon>Chordata</taxon>
        <taxon>Craniata</taxon>
        <taxon>Vertebrata</taxon>
        <taxon>Euteleostomi</taxon>
        <taxon>Archelosauria</taxon>
        <taxon>Archosauria</taxon>
        <taxon>Dinosauria</taxon>
        <taxon>Saurischia</taxon>
        <taxon>Theropoda</taxon>
        <taxon>Coelurosauria</taxon>
        <taxon>Aves</taxon>
        <taxon>Neognathae</taxon>
        <taxon>Neoaves</taxon>
        <taxon>Telluraves</taxon>
        <taxon>Australaves</taxon>
        <taxon>Passeriformes</taxon>
        <taxon>Sylvioidea</taxon>
        <taxon>Hirundinidae</taxon>
        <taxon>Hirundo</taxon>
    </lineage>
</organism>
<evidence type="ECO:0000256" key="14">
    <source>
        <dbReference type="SAM" id="MobiDB-lite"/>
    </source>
</evidence>
<keyword evidence="8 15" id="KW-1133">Transmembrane helix</keyword>
<proteinExistence type="predicted"/>
<evidence type="ECO:0000256" key="11">
    <source>
        <dbReference type="ARBA" id="ARBA00023157"/>
    </source>
</evidence>
<dbReference type="InterPro" id="IPR018154">
    <property type="entry name" value="TLV/ENV_coat_polyprotein"/>
</dbReference>
<keyword evidence="17" id="KW-1185">Reference proteome</keyword>
<evidence type="ECO:0000256" key="7">
    <source>
        <dbReference type="ARBA" id="ARBA00022870"/>
    </source>
</evidence>
<keyword evidence="7" id="KW-1043">Host membrane</keyword>
<reference evidence="16 17" key="1">
    <citation type="submission" date="2018-07" db="EMBL/GenBank/DDBJ databases">
        <title>A high quality draft genome assembly of the barn swallow (H. rustica rustica).</title>
        <authorList>
            <person name="Formenti G."/>
            <person name="Chiara M."/>
            <person name="Poveda L."/>
            <person name="Francoijs K.-J."/>
            <person name="Bonisoli-Alquati A."/>
            <person name="Canova L."/>
            <person name="Gianfranceschi L."/>
            <person name="Horner D.S."/>
            <person name="Saino N."/>
        </authorList>
    </citation>
    <scope>NUCLEOTIDE SEQUENCE [LARGE SCALE GENOMIC DNA]</scope>
    <source>
        <strain evidence="16">Chelidonia</strain>
        <tissue evidence="16">Blood</tissue>
    </source>
</reference>
<accession>A0A3M0L913</accession>
<evidence type="ECO:0000256" key="10">
    <source>
        <dbReference type="ARBA" id="ARBA00023139"/>
    </source>
</evidence>
<feature type="compositionally biased region" description="Acidic residues" evidence="14">
    <location>
        <begin position="251"/>
        <end position="271"/>
    </location>
</feature>
<keyword evidence="10" id="KW-0564">Palmitate</keyword>
<evidence type="ECO:0000256" key="15">
    <source>
        <dbReference type="SAM" id="Phobius"/>
    </source>
</evidence>
<sequence length="300" mass="33871">MGQDHICLSATSSDNPLMTCLVGIPYGPKELPAKLLEITEQTNREGASKGQERSYQFVYETKDVYIAKIWCGRIAHVEMASTTDRKPLAFPKGELAHLECWVAKQANLTSNTLAGLLSDEEVTRQATLQNRAAIDYLLLLHGHRCKEFEGLCCFNLSTKAEDVHKAIQSIWGMVEDIKKETGDWLSRMFGNWGISGWVGSIIRSILLVLFIIVLILVTIGIVKRMMNKLISSTTHSPSVNQVAMPSVPEWEEGMELEEDSEEDRNLEEEPQMEWPAQLEWFAEAYPDSEYRPPPFQFSSS</sequence>
<dbReference type="PANTHER" id="PTHR10424">
    <property type="entry name" value="VIRAL ENVELOPE PROTEIN"/>
    <property type="match status" value="1"/>
</dbReference>
<dbReference type="OrthoDB" id="9838443at2759"/>
<evidence type="ECO:0000256" key="5">
    <source>
        <dbReference type="ARBA" id="ARBA00022581"/>
    </source>
</evidence>
<protein>
    <submittedName>
        <fullName evidence="16">Uncharacterized protein</fullName>
    </submittedName>
</protein>
<dbReference type="PANTHER" id="PTHR10424:SF81">
    <property type="entry name" value="ERVV2 PROTEIN"/>
    <property type="match status" value="1"/>
</dbReference>
<evidence type="ECO:0000256" key="4">
    <source>
        <dbReference type="ARBA" id="ARBA00022511"/>
    </source>
</evidence>
<dbReference type="EMBL" id="QRBI01000093">
    <property type="protein sequence ID" value="RMC21855.1"/>
    <property type="molecule type" value="Genomic_DNA"/>
</dbReference>
<dbReference type="SUPFAM" id="SSF58069">
    <property type="entry name" value="Virus ectodomain"/>
    <property type="match status" value="1"/>
</dbReference>
<comment type="subcellular location">
    <subcellularLocation>
        <location evidence="1">Host cell membrane</location>
        <topology evidence="1">Single-pass type I membrane protein</topology>
    </subcellularLocation>
    <subcellularLocation>
        <location evidence="2">Host endomembrane system</location>
        <topology evidence="2">Peripheral membrane protein</topology>
    </subcellularLocation>
    <subcellularLocation>
        <location evidence="3">Virion membrane</location>
        <topology evidence="3">Single-pass type I membrane protein</topology>
    </subcellularLocation>
</comment>
<evidence type="ECO:0000256" key="9">
    <source>
        <dbReference type="ARBA" id="ARBA00023136"/>
    </source>
</evidence>
<keyword evidence="9 15" id="KW-0472">Membrane</keyword>
<gene>
    <name evidence="16" type="ORF">DUI87_02726</name>
</gene>
<evidence type="ECO:0000256" key="1">
    <source>
        <dbReference type="ARBA" id="ARBA00004402"/>
    </source>
</evidence>
<keyword evidence="6 15" id="KW-0812">Transmembrane</keyword>
<evidence type="ECO:0000256" key="6">
    <source>
        <dbReference type="ARBA" id="ARBA00022692"/>
    </source>
</evidence>
<dbReference type="AlphaFoldDB" id="A0A3M0L913"/>
<evidence type="ECO:0000256" key="13">
    <source>
        <dbReference type="ARBA" id="ARBA00023288"/>
    </source>
</evidence>
<feature type="transmembrane region" description="Helical" evidence="15">
    <location>
        <begin position="197"/>
        <end position="222"/>
    </location>
</feature>
<dbReference type="Pfam" id="PF00429">
    <property type="entry name" value="TLV_coat"/>
    <property type="match status" value="1"/>
</dbReference>
<evidence type="ECO:0000256" key="3">
    <source>
        <dbReference type="ARBA" id="ARBA00004563"/>
    </source>
</evidence>
<keyword evidence="13" id="KW-0449">Lipoprotein</keyword>
<keyword evidence="12" id="KW-0325">Glycoprotein</keyword>
<evidence type="ECO:0000256" key="2">
    <source>
        <dbReference type="ARBA" id="ARBA00004531"/>
    </source>
</evidence>
<evidence type="ECO:0000313" key="17">
    <source>
        <dbReference type="Proteomes" id="UP000269221"/>
    </source>
</evidence>
<feature type="region of interest" description="Disordered" evidence="14">
    <location>
        <begin position="251"/>
        <end position="274"/>
    </location>
</feature>
<comment type="caution">
    <text evidence="16">The sequence shown here is derived from an EMBL/GenBank/DDBJ whole genome shotgun (WGS) entry which is preliminary data.</text>
</comment>
<dbReference type="Proteomes" id="UP000269221">
    <property type="component" value="Unassembled WGS sequence"/>
</dbReference>
<name>A0A3M0L913_HIRRU</name>
<evidence type="ECO:0000256" key="8">
    <source>
        <dbReference type="ARBA" id="ARBA00022989"/>
    </source>
</evidence>
<evidence type="ECO:0000313" key="16">
    <source>
        <dbReference type="EMBL" id="RMC21855.1"/>
    </source>
</evidence>
<evidence type="ECO:0000256" key="12">
    <source>
        <dbReference type="ARBA" id="ARBA00023180"/>
    </source>
</evidence>
<dbReference type="Gene3D" id="1.10.287.210">
    <property type="match status" value="1"/>
</dbReference>
<keyword evidence="4" id="KW-1032">Host cell membrane</keyword>
<keyword evidence="11" id="KW-1015">Disulfide bond</keyword>